<dbReference type="Proteomes" id="UP001385951">
    <property type="component" value="Unassembled WGS sequence"/>
</dbReference>
<reference evidence="1 2" key="1">
    <citation type="submission" date="2022-09" db="EMBL/GenBank/DDBJ databases">
        <authorList>
            <person name="Palmer J.M."/>
        </authorList>
    </citation>
    <scope>NUCLEOTIDE SEQUENCE [LARGE SCALE GENOMIC DNA]</scope>
    <source>
        <strain evidence="1 2">DSM 7382</strain>
    </source>
</reference>
<dbReference type="EMBL" id="JASBNA010000001">
    <property type="protein sequence ID" value="KAK7696626.1"/>
    <property type="molecule type" value="Genomic_DNA"/>
</dbReference>
<gene>
    <name evidence="1" type="ORF">QCA50_001284</name>
</gene>
<comment type="caution">
    <text evidence="1">The sequence shown here is derived from an EMBL/GenBank/DDBJ whole genome shotgun (WGS) entry which is preliminary data.</text>
</comment>
<sequence length="159" mass="17314">MSEKNGYLQKELDNAVREARGQISLLNNKVSGILDRFLLLHPTQSFAEMERDLELERRRSASLQDSLRDREKEYQKLKVGHLDKIKRKALLAPGTVGQPAGVGGHTLDDRTRPATGFGASTAMNVGAVVGGMEANGIQRTPITTRTAQQGQPIPTAPIA</sequence>
<evidence type="ECO:0000313" key="2">
    <source>
        <dbReference type="Proteomes" id="UP001385951"/>
    </source>
</evidence>
<dbReference type="AlphaFoldDB" id="A0AAW0GVE2"/>
<accession>A0AAW0GVE2</accession>
<evidence type="ECO:0000313" key="1">
    <source>
        <dbReference type="EMBL" id="KAK7696626.1"/>
    </source>
</evidence>
<name>A0AAW0GVE2_9APHY</name>
<proteinExistence type="predicted"/>
<keyword evidence="2" id="KW-1185">Reference proteome</keyword>
<organism evidence="1 2">
    <name type="scientific">Cerrena zonata</name>
    <dbReference type="NCBI Taxonomy" id="2478898"/>
    <lineage>
        <taxon>Eukaryota</taxon>
        <taxon>Fungi</taxon>
        <taxon>Dikarya</taxon>
        <taxon>Basidiomycota</taxon>
        <taxon>Agaricomycotina</taxon>
        <taxon>Agaricomycetes</taxon>
        <taxon>Polyporales</taxon>
        <taxon>Cerrenaceae</taxon>
        <taxon>Cerrena</taxon>
    </lineage>
</organism>
<protein>
    <submittedName>
        <fullName evidence="1">Uncharacterized protein</fullName>
    </submittedName>
</protein>